<name>A0A8J5JMQ2_HOMAM</name>
<dbReference type="EMBL" id="JAHLQT010030020">
    <property type="protein sequence ID" value="KAG7161097.1"/>
    <property type="molecule type" value="Genomic_DNA"/>
</dbReference>
<accession>A0A8J5JMQ2</accession>
<comment type="caution">
    <text evidence="1">The sequence shown here is derived from an EMBL/GenBank/DDBJ whole genome shotgun (WGS) entry which is preliminary data.</text>
</comment>
<evidence type="ECO:0000313" key="2">
    <source>
        <dbReference type="Proteomes" id="UP000747542"/>
    </source>
</evidence>
<dbReference type="Proteomes" id="UP000747542">
    <property type="component" value="Unassembled WGS sequence"/>
</dbReference>
<gene>
    <name evidence="1" type="ORF">Hamer_G029166</name>
</gene>
<organism evidence="1 2">
    <name type="scientific">Homarus americanus</name>
    <name type="common">American lobster</name>
    <dbReference type="NCBI Taxonomy" id="6706"/>
    <lineage>
        <taxon>Eukaryota</taxon>
        <taxon>Metazoa</taxon>
        <taxon>Ecdysozoa</taxon>
        <taxon>Arthropoda</taxon>
        <taxon>Crustacea</taxon>
        <taxon>Multicrustacea</taxon>
        <taxon>Malacostraca</taxon>
        <taxon>Eumalacostraca</taxon>
        <taxon>Eucarida</taxon>
        <taxon>Decapoda</taxon>
        <taxon>Pleocyemata</taxon>
        <taxon>Astacidea</taxon>
        <taxon>Nephropoidea</taxon>
        <taxon>Nephropidae</taxon>
        <taxon>Homarus</taxon>
    </lineage>
</organism>
<protein>
    <submittedName>
        <fullName evidence="1">Uncharacterized protein</fullName>
    </submittedName>
</protein>
<proteinExistence type="predicted"/>
<keyword evidence="2" id="KW-1185">Reference proteome</keyword>
<sequence>MASSRALIVGSFPDSSRISECHSFWDPLGNHIVDESLCQFLFFRDLSIEWQGLSRQYVCRIVTSSDVLDLEVVLLQA</sequence>
<reference evidence="1" key="1">
    <citation type="journal article" date="2021" name="Sci. Adv.">
        <title>The American lobster genome reveals insights on longevity, neural, and immune adaptations.</title>
        <authorList>
            <person name="Polinski J.M."/>
            <person name="Zimin A.V."/>
            <person name="Clark K.F."/>
            <person name="Kohn A.B."/>
            <person name="Sadowski N."/>
            <person name="Timp W."/>
            <person name="Ptitsyn A."/>
            <person name="Khanna P."/>
            <person name="Romanova D.Y."/>
            <person name="Williams P."/>
            <person name="Greenwood S.J."/>
            <person name="Moroz L.L."/>
            <person name="Walt D.R."/>
            <person name="Bodnar A.G."/>
        </authorList>
    </citation>
    <scope>NUCLEOTIDE SEQUENCE</scope>
    <source>
        <strain evidence="1">GMGI-L3</strain>
    </source>
</reference>
<evidence type="ECO:0000313" key="1">
    <source>
        <dbReference type="EMBL" id="KAG7161097.1"/>
    </source>
</evidence>
<dbReference type="AlphaFoldDB" id="A0A8J5JMQ2"/>